<dbReference type="PANTHER" id="PTHR18964:SF149">
    <property type="entry name" value="BIFUNCTIONAL UDP-N-ACETYLGLUCOSAMINE 2-EPIMERASE_N-ACETYLMANNOSAMINE KINASE"/>
    <property type="match status" value="1"/>
</dbReference>
<dbReference type="CDD" id="cd00090">
    <property type="entry name" value="HTH_ARSR"/>
    <property type="match status" value="1"/>
</dbReference>
<dbReference type="SUPFAM" id="SSF46785">
    <property type="entry name" value="Winged helix' DNA-binding domain"/>
    <property type="match status" value="1"/>
</dbReference>
<evidence type="ECO:0000313" key="4">
    <source>
        <dbReference type="Proteomes" id="UP001595699"/>
    </source>
</evidence>
<dbReference type="Gene3D" id="3.30.420.40">
    <property type="match status" value="2"/>
</dbReference>
<keyword evidence="4" id="KW-1185">Reference proteome</keyword>
<accession>A0ABV7YHJ1</accession>
<evidence type="ECO:0000259" key="2">
    <source>
        <dbReference type="Pfam" id="PF12802"/>
    </source>
</evidence>
<evidence type="ECO:0000256" key="1">
    <source>
        <dbReference type="ARBA" id="ARBA00006479"/>
    </source>
</evidence>
<dbReference type="InterPro" id="IPR000600">
    <property type="entry name" value="ROK"/>
</dbReference>
<dbReference type="InterPro" id="IPR000835">
    <property type="entry name" value="HTH_MarR-typ"/>
</dbReference>
<proteinExistence type="inferred from homology"/>
<dbReference type="Pfam" id="PF00480">
    <property type="entry name" value="ROK"/>
    <property type="match status" value="1"/>
</dbReference>
<feature type="domain" description="HTH marR-type" evidence="2">
    <location>
        <begin position="3"/>
        <end position="46"/>
    </location>
</feature>
<reference evidence="4" key="1">
    <citation type="journal article" date="2019" name="Int. J. Syst. Evol. Microbiol.">
        <title>The Global Catalogue of Microorganisms (GCM) 10K type strain sequencing project: providing services to taxonomists for standard genome sequencing and annotation.</title>
        <authorList>
            <consortium name="The Broad Institute Genomics Platform"/>
            <consortium name="The Broad Institute Genome Sequencing Center for Infectious Disease"/>
            <person name="Wu L."/>
            <person name="Ma J."/>
        </authorList>
    </citation>
    <scope>NUCLEOTIDE SEQUENCE [LARGE SCALE GENOMIC DNA]</scope>
    <source>
        <strain evidence="4">CGMCC 4.7241</strain>
    </source>
</reference>
<organism evidence="3 4">
    <name type="scientific">Tenggerimyces flavus</name>
    <dbReference type="NCBI Taxonomy" id="1708749"/>
    <lineage>
        <taxon>Bacteria</taxon>
        <taxon>Bacillati</taxon>
        <taxon>Actinomycetota</taxon>
        <taxon>Actinomycetes</taxon>
        <taxon>Propionibacteriales</taxon>
        <taxon>Nocardioidaceae</taxon>
        <taxon>Tenggerimyces</taxon>
    </lineage>
</organism>
<dbReference type="CDD" id="cd23763">
    <property type="entry name" value="ASKHA_ATPase_ROK"/>
    <property type="match status" value="1"/>
</dbReference>
<dbReference type="InterPro" id="IPR043129">
    <property type="entry name" value="ATPase_NBD"/>
</dbReference>
<sequence length="383" mass="39480">MNETAVLAHLFDRGQLTRGDLRELTGLSKPTASEVLRRLEEAGLAIVIGHESGGGPGPNAAIYSANPEVAYTAAVSIRDTGEAAERPALAAAVANLAGDVRARIEVPVAFSDIDPAEALADAVAELCRKGRVPRRRLLHIVVGVPGSPDEATETIQYVDVPGLSRPHLLAQIRERLRTDVAFDNDVNLAAIAERAHGVATDVDAFAMLWLGAEGVGFATDLDGTLLRGAHGGAGEIGYLPVPPTGTNAVDYQDLVGGIAILDLARSFGLAEPTPHEAVAAAVATGVDEFLKALGERIAVGLVSAVVLLDPPLIVLAGEVGQAGGSRLRDAVAEALRTRTPLGTKIECTGLTDDAVLLGGLRSGLSAVRERVLSSLAVPTAATS</sequence>
<evidence type="ECO:0000313" key="3">
    <source>
        <dbReference type="EMBL" id="MFC3764407.1"/>
    </source>
</evidence>
<dbReference type="InterPro" id="IPR036390">
    <property type="entry name" value="WH_DNA-bd_sf"/>
</dbReference>
<comment type="similarity">
    <text evidence="1">Belongs to the ROK (NagC/XylR) family.</text>
</comment>
<dbReference type="InterPro" id="IPR036388">
    <property type="entry name" value="WH-like_DNA-bd_sf"/>
</dbReference>
<dbReference type="SUPFAM" id="SSF53067">
    <property type="entry name" value="Actin-like ATPase domain"/>
    <property type="match status" value="1"/>
</dbReference>
<name>A0ABV7YHJ1_9ACTN</name>
<dbReference type="InterPro" id="IPR011991">
    <property type="entry name" value="ArsR-like_HTH"/>
</dbReference>
<dbReference type="Proteomes" id="UP001595699">
    <property type="component" value="Unassembled WGS sequence"/>
</dbReference>
<dbReference type="Gene3D" id="1.10.10.10">
    <property type="entry name" value="Winged helix-like DNA-binding domain superfamily/Winged helix DNA-binding domain"/>
    <property type="match status" value="1"/>
</dbReference>
<dbReference type="Pfam" id="PF12802">
    <property type="entry name" value="MarR_2"/>
    <property type="match status" value="1"/>
</dbReference>
<protein>
    <submittedName>
        <fullName evidence="3">ROK family protein</fullName>
    </submittedName>
</protein>
<dbReference type="EMBL" id="JBHRZH010000023">
    <property type="protein sequence ID" value="MFC3764407.1"/>
    <property type="molecule type" value="Genomic_DNA"/>
</dbReference>
<dbReference type="RefSeq" id="WP_205115446.1">
    <property type="nucleotide sequence ID" value="NZ_JAFBCM010000001.1"/>
</dbReference>
<dbReference type="PANTHER" id="PTHR18964">
    <property type="entry name" value="ROK (REPRESSOR, ORF, KINASE) FAMILY"/>
    <property type="match status" value="1"/>
</dbReference>
<gene>
    <name evidence="3" type="ORF">ACFOUW_26465</name>
</gene>
<comment type="caution">
    <text evidence="3">The sequence shown here is derived from an EMBL/GenBank/DDBJ whole genome shotgun (WGS) entry which is preliminary data.</text>
</comment>